<organism evidence="4 5">
    <name type="scientific">Pseudoalteromonas rubra</name>
    <dbReference type="NCBI Taxonomy" id="43658"/>
    <lineage>
        <taxon>Bacteria</taxon>
        <taxon>Pseudomonadati</taxon>
        <taxon>Pseudomonadota</taxon>
        <taxon>Gammaproteobacteria</taxon>
        <taxon>Alteromonadales</taxon>
        <taxon>Pseudoalteromonadaceae</taxon>
        <taxon>Pseudoalteromonas</taxon>
    </lineage>
</organism>
<dbReference type="Proteomes" id="UP000292345">
    <property type="component" value="Unassembled WGS sequence"/>
</dbReference>
<dbReference type="SUPFAM" id="SSF46894">
    <property type="entry name" value="C-terminal effector domain of the bipartite response regulators"/>
    <property type="match status" value="1"/>
</dbReference>
<dbReference type="RefSeq" id="WP_130245441.1">
    <property type="nucleotide sequence ID" value="NZ_PPUZ01000037.1"/>
</dbReference>
<dbReference type="InterPro" id="IPR036388">
    <property type="entry name" value="WH-like_DNA-bd_sf"/>
</dbReference>
<evidence type="ECO:0000259" key="3">
    <source>
        <dbReference type="PROSITE" id="PS51755"/>
    </source>
</evidence>
<dbReference type="GO" id="GO:0000160">
    <property type="term" value="P:phosphorelay signal transduction system"/>
    <property type="evidence" value="ECO:0007669"/>
    <property type="project" value="InterPro"/>
</dbReference>
<protein>
    <recommendedName>
        <fullName evidence="3">OmpR/PhoB-type domain-containing protein</fullName>
    </recommendedName>
</protein>
<sequence length="597" mass="67985">MSDIYFADYRFNLPDMALYQNGYRVPLKPRQSRLLHLLLTRHKEIISKTQILDEVWGDTVVSEQVIFQTMSQLRALLGDSAIQTYARLGYQWQWPISDTPLQTKRSNKQSVSRWWAAALLVVGATCVVLFEMNSVDTRAAGPEISILTTEQSPNPNDAFSDIAAEAISMSQLSLAQHTVTQMSKEQMFETPKRLWSQSEEGSTQWQLWGTVYSQPEGSFIHYGVTRPGRVWQGYVYSAKPGDLAMRFAERLSALAQLGVFADKWTGQDDLALLTLSRHAPDEPEIILKAGRHYITQAQPDLAITYLNRLIEEYTDYQYKPYIALAHWHKGKIFKMRGQHALATSSLGRMRDVLVDTQLPALQHTYVTTLAWLSLELGNWAQMNAVLEEAIAQAKIQGRALQWFELHILYSILASKTGQTEKQYQHLSLAQSVLIGYALDNSNRAHVLYLFALFSDSDTDATSYLKQLIALPRTGRNYWVQDDALVRLVDYALKLQDFNEAHALLPSKGLTPRQLLLRAKIHLAQSQPERAIPVLKEAFKLAQQHFDGQSALQAALQLYRLPVSSIEQKRYYLAFLRANTGDDWLRHQQISQRELATL</sequence>
<dbReference type="AlphaFoldDB" id="A0A4Q7EB63"/>
<evidence type="ECO:0000256" key="2">
    <source>
        <dbReference type="PROSITE-ProRule" id="PRU01091"/>
    </source>
</evidence>
<evidence type="ECO:0000256" key="1">
    <source>
        <dbReference type="ARBA" id="ARBA00023125"/>
    </source>
</evidence>
<comment type="caution">
    <text evidence="4">The sequence shown here is derived from an EMBL/GenBank/DDBJ whole genome shotgun (WGS) entry which is preliminary data.</text>
</comment>
<evidence type="ECO:0000313" key="5">
    <source>
        <dbReference type="Proteomes" id="UP000292345"/>
    </source>
</evidence>
<dbReference type="GO" id="GO:0006355">
    <property type="term" value="P:regulation of DNA-templated transcription"/>
    <property type="evidence" value="ECO:0007669"/>
    <property type="project" value="InterPro"/>
</dbReference>
<dbReference type="PROSITE" id="PS51755">
    <property type="entry name" value="OMPR_PHOB"/>
    <property type="match status" value="1"/>
</dbReference>
<dbReference type="Pfam" id="PF00486">
    <property type="entry name" value="Trans_reg_C"/>
    <property type="match status" value="1"/>
</dbReference>
<dbReference type="Gene3D" id="1.25.40.10">
    <property type="entry name" value="Tetratricopeptide repeat domain"/>
    <property type="match status" value="1"/>
</dbReference>
<gene>
    <name evidence="4" type="ORF">C3B51_14095</name>
</gene>
<name>A0A4Q7EB63_9GAMM</name>
<dbReference type="InterPro" id="IPR001867">
    <property type="entry name" value="OmpR/PhoB-type_DNA-bd"/>
</dbReference>
<dbReference type="InterPro" id="IPR011990">
    <property type="entry name" value="TPR-like_helical_dom_sf"/>
</dbReference>
<dbReference type="EMBL" id="PPUZ01000037">
    <property type="protein sequence ID" value="RZM79922.1"/>
    <property type="molecule type" value="Genomic_DNA"/>
</dbReference>
<proteinExistence type="predicted"/>
<dbReference type="SUPFAM" id="SSF48452">
    <property type="entry name" value="TPR-like"/>
    <property type="match status" value="1"/>
</dbReference>
<keyword evidence="1 2" id="KW-0238">DNA-binding</keyword>
<dbReference type="SMART" id="SM00862">
    <property type="entry name" value="Trans_reg_C"/>
    <property type="match status" value="1"/>
</dbReference>
<feature type="DNA-binding region" description="OmpR/PhoB-type" evidence="2">
    <location>
        <begin position="1"/>
        <end position="94"/>
    </location>
</feature>
<evidence type="ECO:0000313" key="4">
    <source>
        <dbReference type="EMBL" id="RZM79922.1"/>
    </source>
</evidence>
<dbReference type="Gene3D" id="1.10.10.10">
    <property type="entry name" value="Winged helix-like DNA-binding domain superfamily/Winged helix DNA-binding domain"/>
    <property type="match status" value="1"/>
</dbReference>
<dbReference type="GO" id="GO:0003677">
    <property type="term" value="F:DNA binding"/>
    <property type="evidence" value="ECO:0007669"/>
    <property type="project" value="UniProtKB-UniRule"/>
</dbReference>
<feature type="domain" description="OmpR/PhoB-type" evidence="3">
    <location>
        <begin position="1"/>
        <end position="94"/>
    </location>
</feature>
<accession>A0A4Q7EB63</accession>
<dbReference type="InterPro" id="IPR016032">
    <property type="entry name" value="Sig_transdc_resp-reg_C-effctor"/>
</dbReference>
<reference evidence="4 5" key="1">
    <citation type="submission" date="2018-01" db="EMBL/GenBank/DDBJ databases">
        <title>Co-occurrence of chitin degradation, pigmentation and bioactivity in marine Pseudoalteromonas.</title>
        <authorList>
            <person name="Paulsen S."/>
            <person name="Gram L."/>
            <person name="Machado H."/>
        </authorList>
    </citation>
    <scope>NUCLEOTIDE SEQUENCE [LARGE SCALE GENOMIC DNA]</scope>
    <source>
        <strain evidence="4 5">S1946</strain>
    </source>
</reference>